<proteinExistence type="predicted"/>
<name>A0AAX2IKZ4_9FLAO</name>
<keyword evidence="1" id="KW-1133">Transmembrane helix</keyword>
<feature type="transmembrane region" description="Helical" evidence="1">
    <location>
        <begin position="61"/>
        <end position="83"/>
    </location>
</feature>
<organism evidence="2 3">
    <name type="scientific">Chryseobacterium balustinum</name>
    <dbReference type="NCBI Taxonomy" id="246"/>
    <lineage>
        <taxon>Bacteria</taxon>
        <taxon>Pseudomonadati</taxon>
        <taxon>Bacteroidota</taxon>
        <taxon>Flavobacteriia</taxon>
        <taxon>Flavobacteriales</taxon>
        <taxon>Weeksellaceae</taxon>
        <taxon>Chryseobacterium group</taxon>
        <taxon>Chryseobacterium</taxon>
    </lineage>
</organism>
<dbReference type="EMBL" id="UAVR01000011">
    <property type="protein sequence ID" value="SQA90106.1"/>
    <property type="molecule type" value="Genomic_DNA"/>
</dbReference>
<keyword evidence="1" id="KW-0812">Transmembrane</keyword>
<protein>
    <recommendedName>
        <fullName evidence="4">Transmembrane protein</fullName>
    </recommendedName>
</protein>
<dbReference type="KEGG" id="cbp:EB354_11030"/>
<keyword evidence="1" id="KW-0472">Membrane</keyword>
<evidence type="ECO:0000313" key="2">
    <source>
        <dbReference type="EMBL" id="SQA90106.1"/>
    </source>
</evidence>
<dbReference type="PROSITE" id="PS51257">
    <property type="entry name" value="PROKAR_LIPOPROTEIN"/>
    <property type="match status" value="1"/>
</dbReference>
<dbReference type="Proteomes" id="UP000251937">
    <property type="component" value="Unassembled WGS sequence"/>
</dbReference>
<feature type="transmembrane region" description="Helical" evidence="1">
    <location>
        <begin position="21"/>
        <end position="46"/>
    </location>
</feature>
<accession>A0AAX2IKZ4</accession>
<sequence length="206" mass="23627">MIQSTKKFPTIISIINYPYTYFLAGLGCIIVILLAVVAIISVGGLIDNGFWEYLANKPGHFLALLLITFVSAGASYFTAAYLFKAKRDNKYSIVVNEEGAFIFCPNGKISEQFLYSELYSSKEQFDSDIGLVLNIKYNLTRLTVYKNDGYGESKMHTVNFQREYYVIKNRFELYRHFLTGVQIFRPDLKIQYSALLHFQLLKDPNS</sequence>
<reference evidence="2 3" key="1">
    <citation type="submission" date="2018-06" db="EMBL/GenBank/DDBJ databases">
        <authorList>
            <consortium name="Pathogen Informatics"/>
            <person name="Doyle S."/>
        </authorList>
    </citation>
    <scope>NUCLEOTIDE SEQUENCE [LARGE SCALE GENOMIC DNA]</scope>
    <source>
        <strain evidence="2 3">NCTC11212</strain>
    </source>
</reference>
<evidence type="ECO:0000313" key="3">
    <source>
        <dbReference type="Proteomes" id="UP000251937"/>
    </source>
</evidence>
<comment type="caution">
    <text evidence="2">The sequence shown here is derived from an EMBL/GenBank/DDBJ whole genome shotgun (WGS) entry which is preliminary data.</text>
</comment>
<evidence type="ECO:0000256" key="1">
    <source>
        <dbReference type="SAM" id="Phobius"/>
    </source>
</evidence>
<dbReference type="AlphaFoldDB" id="A0AAX2IKZ4"/>
<dbReference type="RefSeq" id="WP_123920876.1">
    <property type="nucleotide sequence ID" value="NZ_CP033934.1"/>
</dbReference>
<evidence type="ECO:0008006" key="4">
    <source>
        <dbReference type="Google" id="ProtNLM"/>
    </source>
</evidence>
<gene>
    <name evidence="2" type="ORF">NCTC11212_02318</name>
</gene>